<evidence type="ECO:0000256" key="1">
    <source>
        <dbReference type="SAM" id="Coils"/>
    </source>
</evidence>
<dbReference type="InterPro" id="IPR036322">
    <property type="entry name" value="WD40_repeat_dom_sf"/>
</dbReference>
<feature type="compositionally biased region" description="Low complexity" evidence="2">
    <location>
        <begin position="732"/>
        <end position="749"/>
    </location>
</feature>
<proteinExistence type="predicted"/>
<evidence type="ECO:0000313" key="3">
    <source>
        <dbReference type="EMBL" id="KAF2437011.1"/>
    </source>
</evidence>
<dbReference type="SUPFAM" id="SSF50978">
    <property type="entry name" value="WD40 repeat-like"/>
    <property type="match status" value="1"/>
</dbReference>
<feature type="coiled-coil region" evidence="1">
    <location>
        <begin position="848"/>
        <end position="875"/>
    </location>
</feature>
<feature type="compositionally biased region" description="Basic and acidic residues" evidence="2">
    <location>
        <begin position="591"/>
        <end position="604"/>
    </location>
</feature>
<feature type="compositionally biased region" description="Low complexity" evidence="2">
    <location>
        <begin position="328"/>
        <end position="340"/>
    </location>
</feature>
<dbReference type="OrthoDB" id="5362656at2759"/>
<keyword evidence="1" id="KW-0175">Coiled coil</keyword>
<evidence type="ECO:0000313" key="4">
    <source>
        <dbReference type="Proteomes" id="UP000800235"/>
    </source>
</evidence>
<dbReference type="Gene3D" id="2.130.10.10">
    <property type="entry name" value="YVTN repeat-like/Quinoprotein amine dehydrogenase"/>
    <property type="match status" value="2"/>
</dbReference>
<feature type="compositionally biased region" description="Low complexity" evidence="2">
    <location>
        <begin position="511"/>
        <end position="529"/>
    </location>
</feature>
<feature type="region of interest" description="Disordered" evidence="2">
    <location>
        <begin position="477"/>
        <end position="529"/>
    </location>
</feature>
<dbReference type="Proteomes" id="UP000800235">
    <property type="component" value="Unassembled WGS sequence"/>
</dbReference>
<protein>
    <submittedName>
        <fullName evidence="3">WD40 repeat-like protein</fullName>
    </submittedName>
</protein>
<comment type="caution">
    <text evidence="3">The sequence shown here is derived from an EMBL/GenBank/DDBJ whole genome shotgun (WGS) entry which is preliminary data.</text>
</comment>
<accession>A0A9P4P3Z6</accession>
<dbReference type="EMBL" id="MU007009">
    <property type="protein sequence ID" value="KAF2437011.1"/>
    <property type="molecule type" value="Genomic_DNA"/>
</dbReference>
<sequence>MERSYRLKGTDGNIRLLQFSPDSTSLYFTTTLLNAVQLYSLNHASLLAPGPTHHSAPTVLAVSPTSHLLLTASESPPTVYLQSLKTGGQPVFLQPHASRTPVTLAAFHPERPDIFLLAFKDGTLAIYDASQIVRAGLQAAKIVEGCEISVFQNLHRVVSYGIDEVAVCDSTGARSSGITGAAFFPAFKNRAISVGANGKCNVLDFEKSKIVRTWSTKGAATSVSVISLDVGKTAVKRSATRLVRTTSAAMPNLIIAVGRADGKVMIFDASGAILLEQTVNDNAKRVVDVEWIRGTTPRTVGQPKTLQFSNEIFIELYQFDGTLRSRQSHPTTESDPSSPELEPPVPAEDKRQTSSIYPEDTTPIDADAFSTVKHHEMKGHVHRDLPAALAHDYMDLFSPVKQMRQKTPLPVRPSPKRRATPRPRPRISSSTFIDQAAKATSSNDPAKRTQIEPPVMSGALPPRKSRTIPFALEKKLASSPTRFKAPAKKSQVASGSHGPGKMSIPGPSGNTRVSLETQSSSSSGHSTANSKILADIKRFGETGTWSSNAKGGNTALLAPYMPARTTKSSLRALEPVPLPEPAQRQHSARKSSKDQLAKESDRQFVFHREVDPDVRAVDTDDIWLTADSDTDDRASKMIPKRGLPDPKLPRRPTWRGGPTWTSIEVEALRERETSPSHAQHNTIHAAKPNIEGDLRKRRGSVRLDLAPPRFAPKAAHIETSVVPAALIPHTLSPSLSPPSGRDSSPGDTSFAFDESDYSPMHHPKRRHSRTPRVPPPELPLPPGFAQSYQGPVDVGSYLPRKGSLAAFVEPLLEGEGRRTVLGDVSGNGRRGVRRKSHKHRHNQECTGCGELKDEVERLKGELAELRRLIKGKDRVV</sequence>
<organism evidence="3 4">
    <name type="scientific">Tothia fuscella</name>
    <dbReference type="NCBI Taxonomy" id="1048955"/>
    <lineage>
        <taxon>Eukaryota</taxon>
        <taxon>Fungi</taxon>
        <taxon>Dikarya</taxon>
        <taxon>Ascomycota</taxon>
        <taxon>Pezizomycotina</taxon>
        <taxon>Dothideomycetes</taxon>
        <taxon>Pleosporomycetidae</taxon>
        <taxon>Venturiales</taxon>
        <taxon>Cylindrosympodiaceae</taxon>
        <taxon>Tothia</taxon>
    </lineage>
</organism>
<feature type="region of interest" description="Disordered" evidence="2">
    <location>
        <begin position="576"/>
        <end position="604"/>
    </location>
</feature>
<feature type="compositionally biased region" description="Basic residues" evidence="2">
    <location>
        <begin position="761"/>
        <end position="770"/>
    </location>
</feature>
<dbReference type="InterPro" id="IPR015943">
    <property type="entry name" value="WD40/YVTN_repeat-like_dom_sf"/>
</dbReference>
<dbReference type="AlphaFoldDB" id="A0A9P4P3Z6"/>
<feature type="region of interest" description="Disordered" evidence="2">
    <location>
        <begin position="324"/>
        <end position="364"/>
    </location>
</feature>
<feature type="compositionally biased region" description="Pro residues" evidence="2">
    <location>
        <begin position="772"/>
        <end position="781"/>
    </location>
</feature>
<feature type="compositionally biased region" description="Basic residues" evidence="2">
    <location>
        <begin position="414"/>
        <end position="425"/>
    </location>
</feature>
<keyword evidence="4" id="KW-1185">Reference proteome</keyword>
<evidence type="ECO:0000256" key="2">
    <source>
        <dbReference type="SAM" id="MobiDB-lite"/>
    </source>
</evidence>
<feature type="region of interest" description="Disordered" evidence="2">
    <location>
        <begin position="403"/>
        <end position="463"/>
    </location>
</feature>
<feature type="region of interest" description="Disordered" evidence="2">
    <location>
        <begin position="732"/>
        <end position="781"/>
    </location>
</feature>
<gene>
    <name evidence="3" type="ORF">EJ08DRAFT_655158</name>
</gene>
<name>A0A9P4P3Z6_9PEZI</name>
<feature type="region of interest" description="Disordered" evidence="2">
    <location>
        <begin position="634"/>
        <end position="658"/>
    </location>
</feature>
<reference evidence="3" key="1">
    <citation type="journal article" date="2020" name="Stud. Mycol.">
        <title>101 Dothideomycetes genomes: a test case for predicting lifestyles and emergence of pathogens.</title>
        <authorList>
            <person name="Haridas S."/>
            <person name="Albert R."/>
            <person name="Binder M."/>
            <person name="Bloem J."/>
            <person name="Labutti K."/>
            <person name="Salamov A."/>
            <person name="Andreopoulos B."/>
            <person name="Baker S."/>
            <person name="Barry K."/>
            <person name="Bills G."/>
            <person name="Bluhm B."/>
            <person name="Cannon C."/>
            <person name="Castanera R."/>
            <person name="Culley D."/>
            <person name="Daum C."/>
            <person name="Ezra D."/>
            <person name="Gonzalez J."/>
            <person name="Henrissat B."/>
            <person name="Kuo A."/>
            <person name="Liang C."/>
            <person name="Lipzen A."/>
            <person name="Lutzoni F."/>
            <person name="Magnuson J."/>
            <person name="Mondo S."/>
            <person name="Nolan M."/>
            <person name="Ohm R."/>
            <person name="Pangilinan J."/>
            <person name="Park H.-J."/>
            <person name="Ramirez L."/>
            <person name="Alfaro M."/>
            <person name="Sun H."/>
            <person name="Tritt A."/>
            <person name="Yoshinaga Y."/>
            <person name="Zwiers L.-H."/>
            <person name="Turgeon B."/>
            <person name="Goodwin S."/>
            <person name="Spatafora J."/>
            <person name="Crous P."/>
            <person name="Grigoriev I."/>
        </authorList>
    </citation>
    <scope>NUCLEOTIDE SEQUENCE</scope>
    <source>
        <strain evidence="3">CBS 130266</strain>
    </source>
</reference>